<reference evidence="4 5" key="1">
    <citation type="journal article" date="2014" name="Antonie Van Leeuwenhoek">
        <title>Oenococcus alcoholitolerans sp. nov., a lactic acid bacteria isolated from cachaca and ethanol fermentation processes.</title>
        <authorList>
            <person name="Badotti F."/>
            <person name="Moreira A.P."/>
            <person name="Tonon L.A."/>
            <person name="de Lucena B.T."/>
            <person name="Gomes Fde C."/>
            <person name="Kruger R."/>
            <person name="Thompson C.C."/>
            <person name="de Morais M.A.Jr."/>
            <person name="Rosa C.A."/>
            <person name="Thompson F.L."/>
        </authorList>
    </citation>
    <scope>NUCLEOTIDE SEQUENCE [LARGE SCALE GENOMIC DNA]</scope>
    <source>
        <strain evidence="4 5">UFRJ-M7.2.18</strain>
    </source>
</reference>
<gene>
    <name evidence="4" type="ORF">Q757_09925</name>
</gene>
<evidence type="ECO:0000259" key="3">
    <source>
        <dbReference type="Pfam" id="PF01765"/>
    </source>
</evidence>
<dbReference type="InterPro" id="IPR036191">
    <property type="entry name" value="RRF_sf"/>
</dbReference>
<dbReference type="Gene3D" id="3.30.1360.40">
    <property type="match status" value="1"/>
</dbReference>
<dbReference type="Proteomes" id="UP000030023">
    <property type="component" value="Unassembled WGS sequence"/>
</dbReference>
<accession>A0ABR4XP65</accession>
<dbReference type="PANTHER" id="PTHR20982:SF3">
    <property type="entry name" value="MITOCHONDRIAL RIBOSOME RECYCLING FACTOR PSEUDO 1"/>
    <property type="match status" value="1"/>
</dbReference>
<dbReference type="SUPFAM" id="SSF55194">
    <property type="entry name" value="Ribosome recycling factor, RRF"/>
    <property type="match status" value="1"/>
</dbReference>
<evidence type="ECO:0000256" key="2">
    <source>
        <dbReference type="ARBA" id="ARBA00022917"/>
    </source>
</evidence>
<dbReference type="EMBL" id="AXCV01000628">
    <property type="protein sequence ID" value="KGO20915.1"/>
    <property type="molecule type" value="Genomic_DNA"/>
</dbReference>
<name>A0ABR4XP65_9LACO</name>
<evidence type="ECO:0000313" key="4">
    <source>
        <dbReference type="EMBL" id="KGO20915.1"/>
    </source>
</evidence>
<dbReference type="PANTHER" id="PTHR20982">
    <property type="entry name" value="RIBOSOME RECYCLING FACTOR"/>
    <property type="match status" value="1"/>
</dbReference>
<evidence type="ECO:0000256" key="1">
    <source>
        <dbReference type="ARBA" id="ARBA00005912"/>
    </source>
</evidence>
<evidence type="ECO:0000313" key="5">
    <source>
        <dbReference type="Proteomes" id="UP000030023"/>
    </source>
</evidence>
<sequence>MTINLKEIKDKMHRTSQSLQKELANIRAGRANPSLLNHVKVEYYGVPTPLNQIASVQVPEARVLLITPYDKGSLKSIEQAIFASDLGLTPQNDGTAIRLIIPQLTEDSRKDLVKQVKSEGEKAKVAARN</sequence>
<dbReference type="InterPro" id="IPR002661">
    <property type="entry name" value="Ribosome_recyc_fac"/>
</dbReference>
<comment type="similarity">
    <text evidence="1">Belongs to the RRF family.</text>
</comment>
<keyword evidence="2" id="KW-0648">Protein biosynthesis</keyword>
<dbReference type="InterPro" id="IPR023584">
    <property type="entry name" value="Ribosome_recyc_fac_dom"/>
</dbReference>
<dbReference type="Pfam" id="PF01765">
    <property type="entry name" value="RRF"/>
    <property type="match status" value="1"/>
</dbReference>
<comment type="caution">
    <text evidence="4">The sequence shown here is derived from an EMBL/GenBank/DDBJ whole genome shotgun (WGS) entry which is preliminary data.</text>
</comment>
<dbReference type="Gene3D" id="1.10.132.20">
    <property type="entry name" value="Ribosome-recycling factor"/>
    <property type="match status" value="1"/>
</dbReference>
<feature type="domain" description="Ribosome recycling factor" evidence="3">
    <location>
        <begin position="19"/>
        <end position="129"/>
    </location>
</feature>
<protein>
    <submittedName>
        <fullName evidence="4">Ribosome recycling factor</fullName>
    </submittedName>
</protein>
<organism evidence="4 5">
    <name type="scientific">Oenococcus alcoholitolerans</name>
    <dbReference type="NCBI Taxonomy" id="931074"/>
    <lineage>
        <taxon>Bacteria</taxon>
        <taxon>Bacillati</taxon>
        <taxon>Bacillota</taxon>
        <taxon>Bacilli</taxon>
        <taxon>Lactobacillales</taxon>
        <taxon>Lactobacillaceae</taxon>
        <taxon>Oenococcus</taxon>
    </lineage>
</organism>
<feature type="non-terminal residue" evidence="4">
    <location>
        <position position="129"/>
    </location>
</feature>
<proteinExistence type="inferred from homology"/>
<dbReference type="NCBIfam" id="TIGR00496">
    <property type="entry name" value="frr"/>
    <property type="match status" value="1"/>
</dbReference>
<dbReference type="CDD" id="cd00520">
    <property type="entry name" value="RRF"/>
    <property type="match status" value="1"/>
</dbReference>
<keyword evidence="5" id="KW-1185">Reference proteome</keyword>